<dbReference type="GO" id="GO:0003700">
    <property type="term" value="F:DNA-binding transcription factor activity"/>
    <property type="evidence" value="ECO:0007669"/>
    <property type="project" value="InterPro"/>
</dbReference>
<gene>
    <name evidence="6" type="ORF">A9J31_07055</name>
</gene>
<protein>
    <submittedName>
        <fullName evidence="6">AraC family transcriptional regulator</fullName>
    </submittedName>
</protein>
<sequence>MHYSHGQLNYPVYAYAQSYADGYVEGTHQHDRIQLLHTLSGVIHVRTSEGIWVIPPSKGIWIPQNKKHSIKIFGNVEARGIFVDPFARADFNTQCSVIAIPKLLSELINQAVQIKEEVLPHTRNERLLELILDELRFLEQIPFRLPEPRSEILKEICENIKVDLSKTNHLEIVAGQHALSSKTLSRLFQKELNMNFSVWLKQAKLLQALTDLEMRKPILNIALDLGYESPSAFSYMFKRQMGMTPTEYMKKKSD</sequence>
<dbReference type="SMART" id="SM00342">
    <property type="entry name" value="HTH_ARAC"/>
    <property type="match status" value="1"/>
</dbReference>
<dbReference type="EMBL" id="LZDS01000026">
    <property type="protein sequence ID" value="OBX28311.1"/>
    <property type="molecule type" value="Genomic_DNA"/>
</dbReference>
<keyword evidence="3" id="KW-0010">Activator</keyword>
<dbReference type="PANTHER" id="PTHR11019:SF159">
    <property type="entry name" value="TRANSCRIPTIONAL REGULATOR-RELATED"/>
    <property type="match status" value="1"/>
</dbReference>
<evidence type="ECO:0000256" key="4">
    <source>
        <dbReference type="ARBA" id="ARBA00023163"/>
    </source>
</evidence>
<keyword evidence="4" id="KW-0804">Transcription</keyword>
<proteinExistence type="predicted"/>
<dbReference type="InterPro" id="IPR018060">
    <property type="entry name" value="HTH_AraC"/>
</dbReference>
<evidence type="ECO:0000256" key="3">
    <source>
        <dbReference type="ARBA" id="ARBA00023159"/>
    </source>
</evidence>
<dbReference type="STRING" id="1443941.A9J31_07055"/>
<evidence type="ECO:0000259" key="5">
    <source>
        <dbReference type="PROSITE" id="PS01124"/>
    </source>
</evidence>
<keyword evidence="1" id="KW-0805">Transcription regulation</keyword>
<evidence type="ECO:0000313" key="6">
    <source>
        <dbReference type="EMBL" id="OBX28311.1"/>
    </source>
</evidence>
<dbReference type="InterPro" id="IPR011051">
    <property type="entry name" value="RmlC_Cupin_sf"/>
</dbReference>
<organism evidence="6 7">
    <name type="scientific">Acinetobacter gandensis</name>
    <dbReference type="NCBI Taxonomy" id="1443941"/>
    <lineage>
        <taxon>Bacteria</taxon>
        <taxon>Pseudomonadati</taxon>
        <taxon>Pseudomonadota</taxon>
        <taxon>Gammaproteobacteria</taxon>
        <taxon>Moraxellales</taxon>
        <taxon>Moraxellaceae</taxon>
        <taxon>Acinetobacter</taxon>
    </lineage>
</organism>
<dbReference type="GO" id="GO:0043565">
    <property type="term" value="F:sequence-specific DNA binding"/>
    <property type="evidence" value="ECO:0007669"/>
    <property type="project" value="InterPro"/>
</dbReference>
<dbReference type="PROSITE" id="PS00041">
    <property type="entry name" value="HTH_ARAC_FAMILY_1"/>
    <property type="match status" value="1"/>
</dbReference>
<dbReference type="InterPro" id="IPR018062">
    <property type="entry name" value="HTH_AraC-typ_CS"/>
</dbReference>
<dbReference type="OrthoDB" id="9804543at2"/>
<dbReference type="RefSeq" id="WP_067765718.1">
    <property type="nucleotide sequence ID" value="NZ_LZDS01000026.1"/>
</dbReference>
<dbReference type="AlphaFoldDB" id="A0A1A7R8S9"/>
<keyword evidence="7" id="KW-1185">Reference proteome</keyword>
<dbReference type="PRINTS" id="PR00032">
    <property type="entry name" value="HTHARAC"/>
</dbReference>
<name>A0A1A7R8S9_9GAMM</name>
<dbReference type="InterPro" id="IPR003313">
    <property type="entry name" value="AraC-bd"/>
</dbReference>
<accession>A0A1A7R8S9</accession>
<dbReference type="SUPFAM" id="SSF46689">
    <property type="entry name" value="Homeodomain-like"/>
    <property type="match status" value="1"/>
</dbReference>
<evidence type="ECO:0000256" key="1">
    <source>
        <dbReference type="ARBA" id="ARBA00023015"/>
    </source>
</evidence>
<dbReference type="Pfam" id="PF12833">
    <property type="entry name" value="HTH_18"/>
    <property type="match status" value="1"/>
</dbReference>
<dbReference type="SUPFAM" id="SSF51182">
    <property type="entry name" value="RmlC-like cupins"/>
    <property type="match status" value="1"/>
</dbReference>
<dbReference type="Proteomes" id="UP000185753">
    <property type="component" value="Unassembled WGS sequence"/>
</dbReference>
<dbReference type="PROSITE" id="PS01124">
    <property type="entry name" value="HTH_ARAC_FAMILY_2"/>
    <property type="match status" value="1"/>
</dbReference>
<dbReference type="InterPro" id="IPR020449">
    <property type="entry name" value="Tscrpt_reg_AraC-type_HTH"/>
</dbReference>
<keyword evidence="2" id="KW-0238">DNA-binding</keyword>
<dbReference type="InterPro" id="IPR009057">
    <property type="entry name" value="Homeodomain-like_sf"/>
</dbReference>
<evidence type="ECO:0000256" key="2">
    <source>
        <dbReference type="ARBA" id="ARBA00023125"/>
    </source>
</evidence>
<reference evidence="7" key="1">
    <citation type="submission" date="2016-06" db="EMBL/GenBank/DDBJ databases">
        <authorList>
            <person name="Radolfova-Krizova L."/>
            <person name="Nemec A."/>
        </authorList>
    </citation>
    <scope>NUCLEOTIDE SEQUENCE [LARGE SCALE GENOMIC DNA]</scope>
    <source>
        <strain evidence="7">ANC 4275</strain>
    </source>
</reference>
<dbReference type="PANTHER" id="PTHR11019">
    <property type="entry name" value="HTH-TYPE TRANSCRIPTIONAL REGULATOR NIMR"/>
    <property type="match status" value="1"/>
</dbReference>
<dbReference type="Pfam" id="PF02311">
    <property type="entry name" value="AraC_binding"/>
    <property type="match status" value="1"/>
</dbReference>
<feature type="domain" description="HTH araC/xylS-type" evidence="5">
    <location>
        <begin position="154"/>
        <end position="251"/>
    </location>
</feature>
<evidence type="ECO:0000313" key="7">
    <source>
        <dbReference type="Proteomes" id="UP000185753"/>
    </source>
</evidence>
<dbReference type="Gene3D" id="1.10.10.60">
    <property type="entry name" value="Homeodomain-like"/>
    <property type="match status" value="1"/>
</dbReference>
<comment type="caution">
    <text evidence="6">The sequence shown here is derived from an EMBL/GenBank/DDBJ whole genome shotgun (WGS) entry which is preliminary data.</text>
</comment>
<dbReference type="CDD" id="cd06124">
    <property type="entry name" value="cupin_NimR-like_N"/>
    <property type="match status" value="1"/>
</dbReference>